<feature type="region of interest" description="Disordered" evidence="1">
    <location>
        <begin position="46"/>
        <end position="93"/>
    </location>
</feature>
<feature type="region of interest" description="Disordered" evidence="1">
    <location>
        <begin position="1801"/>
        <end position="1832"/>
    </location>
</feature>
<protein>
    <submittedName>
        <fullName evidence="2">Microtubule-associated protein futsch</fullName>
    </submittedName>
</protein>
<dbReference type="OrthoDB" id="5371837at2759"/>
<feature type="compositionally biased region" description="Polar residues" evidence="1">
    <location>
        <begin position="5344"/>
        <end position="5362"/>
    </location>
</feature>
<keyword evidence="3" id="KW-1185">Reference proteome</keyword>
<feature type="compositionally biased region" description="Polar residues" evidence="1">
    <location>
        <begin position="1913"/>
        <end position="1922"/>
    </location>
</feature>
<feature type="compositionally biased region" description="Basic and acidic residues" evidence="1">
    <location>
        <begin position="551"/>
        <end position="577"/>
    </location>
</feature>
<dbReference type="STRING" id="151549.A0A4C1TXT1"/>
<feature type="compositionally biased region" description="Basic and acidic residues" evidence="1">
    <location>
        <begin position="2284"/>
        <end position="2294"/>
    </location>
</feature>
<feature type="compositionally biased region" description="Basic and acidic residues" evidence="1">
    <location>
        <begin position="1629"/>
        <end position="1650"/>
    </location>
</feature>
<dbReference type="GO" id="GO:0000226">
    <property type="term" value="P:microtubule cytoskeleton organization"/>
    <property type="evidence" value="ECO:0007669"/>
    <property type="project" value="InterPro"/>
</dbReference>
<proteinExistence type="predicted"/>
<feature type="region of interest" description="Disordered" evidence="1">
    <location>
        <begin position="2156"/>
        <end position="2198"/>
    </location>
</feature>
<feature type="compositionally biased region" description="Basic and acidic residues" evidence="1">
    <location>
        <begin position="2464"/>
        <end position="2476"/>
    </location>
</feature>
<feature type="compositionally biased region" description="Basic and acidic residues" evidence="1">
    <location>
        <begin position="2166"/>
        <end position="2187"/>
    </location>
</feature>
<reference evidence="2 3" key="1">
    <citation type="journal article" date="2019" name="Commun. Biol.">
        <title>The bagworm genome reveals a unique fibroin gene that provides high tensile strength.</title>
        <authorList>
            <person name="Kono N."/>
            <person name="Nakamura H."/>
            <person name="Ohtoshi R."/>
            <person name="Tomita M."/>
            <person name="Numata K."/>
            <person name="Arakawa K."/>
        </authorList>
    </citation>
    <scope>NUCLEOTIDE SEQUENCE [LARGE SCALE GENOMIC DNA]</scope>
</reference>
<feature type="compositionally biased region" description="Basic and acidic residues" evidence="1">
    <location>
        <begin position="531"/>
        <end position="541"/>
    </location>
</feature>
<evidence type="ECO:0000313" key="2">
    <source>
        <dbReference type="EMBL" id="GBP18728.1"/>
    </source>
</evidence>
<feature type="compositionally biased region" description="Basic and acidic residues" evidence="1">
    <location>
        <begin position="2526"/>
        <end position="2547"/>
    </location>
</feature>
<feature type="region of interest" description="Disordered" evidence="1">
    <location>
        <begin position="1019"/>
        <end position="1049"/>
    </location>
</feature>
<dbReference type="GO" id="GO:0003779">
    <property type="term" value="F:actin binding"/>
    <property type="evidence" value="ECO:0007669"/>
    <property type="project" value="TreeGrafter"/>
</dbReference>
<feature type="compositionally biased region" description="Polar residues" evidence="1">
    <location>
        <begin position="1734"/>
        <end position="1743"/>
    </location>
</feature>
<feature type="region of interest" description="Disordered" evidence="1">
    <location>
        <begin position="1902"/>
        <end position="1940"/>
    </location>
</feature>
<organism evidence="2 3">
    <name type="scientific">Eumeta variegata</name>
    <name type="common">Bagworm moth</name>
    <name type="synonym">Eumeta japonica</name>
    <dbReference type="NCBI Taxonomy" id="151549"/>
    <lineage>
        <taxon>Eukaryota</taxon>
        <taxon>Metazoa</taxon>
        <taxon>Ecdysozoa</taxon>
        <taxon>Arthropoda</taxon>
        <taxon>Hexapoda</taxon>
        <taxon>Insecta</taxon>
        <taxon>Pterygota</taxon>
        <taxon>Neoptera</taxon>
        <taxon>Endopterygota</taxon>
        <taxon>Lepidoptera</taxon>
        <taxon>Glossata</taxon>
        <taxon>Ditrysia</taxon>
        <taxon>Tineoidea</taxon>
        <taxon>Psychidae</taxon>
        <taxon>Oiketicinae</taxon>
        <taxon>Eumeta</taxon>
    </lineage>
</organism>
<feature type="region of interest" description="Disordered" evidence="1">
    <location>
        <begin position="1583"/>
        <end position="1609"/>
    </location>
</feature>
<dbReference type="GO" id="GO:0043025">
    <property type="term" value="C:neuronal cell body"/>
    <property type="evidence" value="ECO:0007669"/>
    <property type="project" value="TreeGrafter"/>
</dbReference>
<feature type="region of interest" description="Disordered" evidence="1">
    <location>
        <begin position="1975"/>
        <end position="2020"/>
    </location>
</feature>
<feature type="compositionally biased region" description="Pro residues" evidence="1">
    <location>
        <begin position="4375"/>
        <end position="4384"/>
    </location>
</feature>
<feature type="compositionally biased region" description="Basic and acidic residues" evidence="1">
    <location>
        <begin position="3592"/>
        <end position="3601"/>
    </location>
</feature>
<feature type="region of interest" description="Disordered" evidence="1">
    <location>
        <begin position="2519"/>
        <end position="2569"/>
    </location>
</feature>
<feature type="compositionally biased region" description="Basic and acidic residues" evidence="1">
    <location>
        <begin position="2346"/>
        <end position="2367"/>
    </location>
</feature>
<dbReference type="GO" id="GO:0016358">
    <property type="term" value="P:dendrite development"/>
    <property type="evidence" value="ECO:0007669"/>
    <property type="project" value="TreeGrafter"/>
</dbReference>
<feature type="compositionally biased region" description="Basic and acidic residues" evidence="1">
    <location>
        <begin position="1089"/>
        <end position="1110"/>
    </location>
</feature>
<feature type="compositionally biased region" description="Basic and acidic residues" evidence="1">
    <location>
        <begin position="84"/>
        <end position="93"/>
    </location>
</feature>
<feature type="region of interest" description="Disordered" evidence="1">
    <location>
        <begin position="4375"/>
        <end position="4398"/>
    </location>
</feature>
<feature type="compositionally biased region" description="Basic and acidic residues" evidence="1">
    <location>
        <begin position="1903"/>
        <end position="1912"/>
    </location>
</feature>
<feature type="region of interest" description="Disordered" evidence="1">
    <location>
        <begin position="2335"/>
        <end position="2378"/>
    </location>
</feature>
<feature type="region of interest" description="Disordered" evidence="1">
    <location>
        <begin position="842"/>
        <end position="861"/>
    </location>
</feature>
<feature type="region of interest" description="Disordered" evidence="1">
    <location>
        <begin position="4176"/>
        <end position="4258"/>
    </location>
</feature>
<feature type="region of interest" description="Disordered" evidence="1">
    <location>
        <begin position="2460"/>
        <end position="2501"/>
    </location>
</feature>
<feature type="compositionally biased region" description="Basic and acidic residues" evidence="1">
    <location>
        <begin position="1987"/>
        <end position="2008"/>
    </location>
</feature>
<feature type="compositionally biased region" description="Polar residues" evidence="1">
    <location>
        <begin position="4388"/>
        <end position="4398"/>
    </location>
</feature>
<feature type="region of interest" description="Disordered" evidence="1">
    <location>
        <begin position="1733"/>
        <end position="1756"/>
    </location>
</feature>
<dbReference type="GO" id="GO:0005874">
    <property type="term" value="C:microtubule"/>
    <property type="evidence" value="ECO:0007669"/>
    <property type="project" value="InterPro"/>
</dbReference>
<feature type="region of interest" description="Disordered" evidence="1">
    <location>
        <begin position="4549"/>
        <end position="4582"/>
    </location>
</feature>
<feature type="region of interest" description="Disordered" evidence="1">
    <location>
        <begin position="1264"/>
        <end position="1342"/>
    </location>
</feature>
<feature type="region of interest" description="Disordered" evidence="1">
    <location>
        <begin position="5292"/>
        <end position="5373"/>
    </location>
</feature>
<feature type="compositionally biased region" description="Polar residues" evidence="1">
    <location>
        <begin position="5577"/>
        <end position="5587"/>
    </location>
</feature>
<dbReference type="GO" id="GO:0008017">
    <property type="term" value="F:microtubule binding"/>
    <property type="evidence" value="ECO:0007669"/>
    <property type="project" value="InterPro"/>
</dbReference>
<feature type="compositionally biased region" description="Basic and acidic residues" evidence="1">
    <location>
        <begin position="2557"/>
        <end position="2568"/>
    </location>
</feature>
<accession>A0A4C1TXT1</accession>
<feature type="compositionally biased region" description="Basic and acidic residues" evidence="1">
    <location>
        <begin position="1820"/>
        <end position="1829"/>
    </location>
</feature>
<dbReference type="GO" id="GO:0045202">
    <property type="term" value="C:synapse"/>
    <property type="evidence" value="ECO:0007669"/>
    <property type="project" value="TreeGrafter"/>
</dbReference>
<feature type="region of interest" description="Disordered" evidence="1">
    <location>
        <begin position="5507"/>
        <end position="5612"/>
    </location>
</feature>
<feature type="region of interest" description="Disordered" evidence="1">
    <location>
        <begin position="226"/>
        <end position="265"/>
    </location>
</feature>
<feature type="compositionally biased region" description="Basic and acidic residues" evidence="1">
    <location>
        <begin position="233"/>
        <end position="254"/>
    </location>
</feature>
<feature type="compositionally biased region" description="Basic and acidic residues" evidence="1">
    <location>
        <begin position="413"/>
        <end position="434"/>
    </location>
</feature>
<feature type="compositionally biased region" description="Basic and acidic residues" evidence="1">
    <location>
        <begin position="1027"/>
        <end position="1037"/>
    </location>
</feature>
<feature type="compositionally biased region" description="Low complexity" evidence="1">
    <location>
        <begin position="5305"/>
        <end position="5320"/>
    </location>
</feature>
<feature type="compositionally biased region" description="Basic and acidic residues" evidence="1">
    <location>
        <begin position="1387"/>
        <end position="1397"/>
    </location>
</feature>
<feature type="region of interest" description="Disordered" evidence="1">
    <location>
        <begin position="525"/>
        <end position="670"/>
    </location>
</feature>
<dbReference type="GO" id="GO:0031114">
    <property type="term" value="P:regulation of microtubule depolymerization"/>
    <property type="evidence" value="ECO:0007669"/>
    <property type="project" value="TreeGrafter"/>
</dbReference>
<feature type="compositionally biased region" description="Basic and acidic residues" evidence="1">
    <location>
        <begin position="626"/>
        <end position="666"/>
    </location>
</feature>
<dbReference type="InterPro" id="IPR026074">
    <property type="entry name" value="MAP1"/>
</dbReference>
<dbReference type="PANTHER" id="PTHR13843">
    <property type="entry name" value="MICROTUBULE-ASSOCIATED PROTEIN"/>
    <property type="match status" value="1"/>
</dbReference>
<feature type="region of interest" description="Disordered" evidence="1">
    <location>
        <begin position="2654"/>
        <end position="2683"/>
    </location>
</feature>
<feature type="compositionally biased region" description="Basic and acidic residues" evidence="1">
    <location>
        <begin position="5526"/>
        <end position="5548"/>
    </location>
</feature>
<feature type="compositionally biased region" description="Basic and acidic residues" evidence="1">
    <location>
        <begin position="1587"/>
        <end position="1608"/>
    </location>
</feature>
<feature type="compositionally biased region" description="Basic and acidic residues" evidence="1">
    <location>
        <begin position="1269"/>
        <end position="1290"/>
    </location>
</feature>
<feature type="compositionally biased region" description="Basic and acidic residues" evidence="1">
    <location>
        <begin position="2266"/>
        <end position="2277"/>
    </location>
</feature>
<name>A0A4C1TXT1_EUMVA</name>
<feature type="compositionally biased region" description="Basic and acidic residues" evidence="1">
    <location>
        <begin position="847"/>
        <end position="857"/>
    </location>
</feature>
<feature type="region of interest" description="Disordered" evidence="1">
    <location>
        <begin position="2089"/>
        <end position="2117"/>
    </location>
</feature>
<feature type="region of interest" description="Disordered" evidence="1">
    <location>
        <begin position="1379"/>
        <end position="1400"/>
    </location>
</feature>
<feature type="compositionally biased region" description="Low complexity" evidence="1">
    <location>
        <begin position="5511"/>
        <end position="5525"/>
    </location>
</feature>
<gene>
    <name evidence="2" type="primary">futsch</name>
    <name evidence="2" type="ORF">EVAR_8555_1</name>
</gene>
<evidence type="ECO:0000256" key="1">
    <source>
        <dbReference type="SAM" id="MobiDB-lite"/>
    </source>
</evidence>
<feature type="compositionally biased region" description="Basic and acidic residues" evidence="1">
    <location>
        <begin position="5588"/>
        <end position="5600"/>
    </location>
</feature>
<comment type="caution">
    <text evidence="2">The sequence shown here is derived from an EMBL/GenBank/DDBJ whole genome shotgun (WGS) entry which is preliminary data.</text>
</comment>
<dbReference type="GO" id="GO:0007409">
    <property type="term" value="P:axonogenesis"/>
    <property type="evidence" value="ECO:0007669"/>
    <property type="project" value="TreeGrafter"/>
</dbReference>
<feature type="region of interest" description="Disordered" evidence="1">
    <location>
        <begin position="1079"/>
        <end position="1122"/>
    </location>
</feature>
<dbReference type="GO" id="GO:0030425">
    <property type="term" value="C:dendrite"/>
    <property type="evidence" value="ECO:0007669"/>
    <property type="project" value="TreeGrafter"/>
</dbReference>
<feature type="region of interest" description="Disordered" evidence="1">
    <location>
        <begin position="5158"/>
        <end position="5200"/>
    </location>
</feature>
<feature type="compositionally biased region" description="Basic and acidic residues" evidence="1">
    <location>
        <begin position="1660"/>
        <end position="1669"/>
    </location>
</feature>
<dbReference type="GO" id="GO:0005875">
    <property type="term" value="C:microtubule associated complex"/>
    <property type="evidence" value="ECO:0007669"/>
    <property type="project" value="TreeGrafter"/>
</dbReference>
<evidence type="ECO:0000313" key="3">
    <source>
        <dbReference type="Proteomes" id="UP000299102"/>
    </source>
</evidence>
<feature type="compositionally biased region" description="Basic and acidic residues" evidence="1">
    <location>
        <begin position="1746"/>
        <end position="1756"/>
    </location>
</feature>
<feature type="compositionally biased region" description="Basic and acidic residues" evidence="1">
    <location>
        <begin position="2089"/>
        <end position="2114"/>
    </location>
</feature>
<feature type="compositionally biased region" description="Basic and acidic residues" evidence="1">
    <location>
        <begin position="1302"/>
        <end position="1342"/>
    </location>
</feature>
<feature type="region of interest" description="Disordered" evidence="1">
    <location>
        <begin position="1203"/>
        <end position="1244"/>
    </location>
</feature>
<dbReference type="Proteomes" id="UP000299102">
    <property type="component" value="Unassembled WGS sequence"/>
</dbReference>
<feature type="compositionally biased region" description="Basic and acidic residues" evidence="1">
    <location>
        <begin position="593"/>
        <end position="614"/>
    </location>
</feature>
<feature type="region of interest" description="Disordered" evidence="1">
    <location>
        <begin position="1623"/>
        <end position="1669"/>
    </location>
</feature>
<dbReference type="GO" id="GO:0005829">
    <property type="term" value="C:cytosol"/>
    <property type="evidence" value="ECO:0007669"/>
    <property type="project" value="TreeGrafter"/>
</dbReference>
<feature type="compositionally biased region" description="Basic and acidic residues" evidence="1">
    <location>
        <begin position="1207"/>
        <end position="1217"/>
    </location>
</feature>
<dbReference type="PANTHER" id="PTHR13843:SF12">
    <property type="entry name" value="ATPASE F1_V1_A1 COMPLEX ALPHA_BETA SUBUNIT NUCLEOTIDE-BINDING DOMAIN-CONTAINING PROTEIN"/>
    <property type="match status" value="1"/>
</dbReference>
<feature type="region of interest" description="Disordered" evidence="1">
    <location>
        <begin position="405"/>
        <end position="446"/>
    </location>
</feature>
<feature type="compositionally biased region" description="Basic and acidic residues" evidence="1">
    <location>
        <begin position="2484"/>
        <end position="2501"/>
    </location>
</feature>
<sequence length="5726" mass="640118">MPDEQTVTLPKDIETKKHVEEETKVKTEKEIQKDVEMVVKTMPETEALTETKLSPEESIPTLVPKPKDRLEESESTTADVKISLPDKDKKTDDTIKGEISKEVTVKVPEDFTKLSEKEIDETKDVIETEPPVKSVVSVVDTLAPEILKISKVEEVITKSTESTTTESIPVSDTEILKKLDIPDEQTVTLAKDIDSEKLVEDKSKREIVKEIQKDVEMVVKTMPETDALTETKLSPEKPVPDLVSKPDDRLDKSKSPTADVKIPLPVEDKKTDDTIKSSISKEVTVMVPKDTITLSEKEIDETKDVIETEPPVKSVVSVVDTLAPEILKISKVEEVITKSTESTTTESIPVSYKEIPKKLDIPDEQTVTLAKNIDSEKLVEDKSKREIVKEIQKDVEMVVKTMPETDALTETKLSPEKPVPDLVSKPDDRLDKSKSPTADVKIPLPVEDKKTDDTIKGEISKEVTVMVPKDTITLSEKEIDETKDVMETEPPIKSVVSVVDTPATEISKIPKVEEDVTKSIERVTTESIPVSDKEIPGKLDMPDEQTVTLPKDIESEKHVKEETKAETEKERQKDVEMVVKTMPETDALTETKLSPEKPVPDLVSKPDDRLEKSESPTADVKIPLPVEDKKTDDTIKGEISKEVTEKVPEDFTKISEKETDETKDVIETESPVKSVVSVVDTPAPEISKIPKVEEDVTKSIERVTTESISVSDKEIPKKLDMPDEQTVTLPKDIETEKHVKEETKAETEKEIQIDVEMIPLLVEDKNTDDTIKGAISKEVTEKVPEDFTKLSEKVTDETKDVIETESPVKSVVSVVDTPAPEISKIPKVEEDVTKSIERVTTESIPVSDKEIPEKLDMPDEQTVTLPKDIETEKHVKEETKAETLKETLKDVEMVVKTRPETDALTETKLSPEKPVPDLVSKPDDRLEKSESPTADVKIPLPVEDKKTDDTIKGEISKEVTVMVPKDTTTISEKEIDETKDVIEMESPVKSVVSVVDTPASEILKIPKVEEGITKSIESATTESIPVSDKEIPKKLDMPDEETVTLPKDIETEKYVKEETKSETLKETLKDVEMMVKTMPETDAQTETKLSPEKPVPDLVSKPDDRLEKSESPTADVKIPLPVEDKKTDDMIKSEISIEVTAKMREDTIALSEKEIDETKDVIETEPPIKSVVSVGDTLATEISKMPKVEEDVTKSIERVTTKSIPVSDKEIPGKLDMPDEQTVTLPKDIETEKHVKEETKAETEKEIQIDVEMVVKTMAETDALTETKLSLEKPVPDLVSKPDDRLEKSESPTADVKIPLPVEDKKTDDTTKGEISKEVTEKVPEDSTKISEKEIDETKDVIETEPPIKSVVSVGDTLATEISKMPKVEEDVTKSIERVTTESIPVSDKEIPGKLEMPDEQTVTLPKGIETEKHVKEETKAETLKETLKDVEMVVKTMPETDALTETKLFLEKPVPDLVSKSDDRLEKSESPTADVKIPLPVEDKKTDDTIKGEISKEVTVKVPEDFTKLSEKEIDETKDVIEMEPPVKSVVSVVDTPVPEISKIPKVEEDVTKSIERVTTENIPVSYREILESLDMADEQTVTLPKDIDSEKHFEEETKAETEKEMQQDVEMAVKSMLETDALTETKLSPEKLVPDLVSKPEDQLEKSESPTPDVKIPLPDEDKKTDDMIKGEISKEVTEKVPEDFTKLLEKEIEETKDIIETEPPVKSVVSVVDTPATEIAKVLKVEDTTKSIESATTESIPVSDKEMPEKLDMPVEQTVTLPKDIETKKHVEEETKVKTEKEIQKDVEMVVKTMPETDALTETKLSPEKSIPTLVPKPEDRLEKSESPIADVELSLKDKDKKTDDTIKGEISKEVTEKVPEDFTKLSEKVTDETKDVIEAEPPVKSVVSVVDTPATEISEIPKVEDTTKSVESATTESIPVSDKEIPEKLDMPDEQTVTLPKDIETEKHVKEETKAETLKETLKDVEMVVKTRPETDALTETKLSPEKPVPDLVSKPDDRLEKSESPTADVKIPLPVEDKKTDDTIKSSISKEVTVMVPKDTIILSEKEIDETKDVIETEPPTKSVVSVVDTPGTEISEIPKVEDTTKSIEGATRERVPVSDKKIPEKLDIPDEQTVTLPKGIETEKHVKEETKAETLKETLKDVEMVVKTRPETDALTETKLSPEKLVPDLVSKPDDRLEKSESPTADVKIPLPVEDKKTDDTIKSSISKEVTVMVPKDTITLSEKEIDETKDVIETEPPIKSVVSVGDTLATEISKMPKVEEDVTKSIERVPTESIPVSDKEIPEKLDMPGEQTVTLLKDIETEKRVKEETKAKTEKEIQKDVEMVVKTRPETDALTETKLSPEKLVPDLVSKPDDRLEKSESPTADVKIPLPVEDKKTDDTIKSSISKEVTVMVPKDTITLSEKEIDETKDVIETEPPIKSVVSVGDTLATEISKMPNVEEDVTKSIERVTTESIPVSDKEIPGKLDIPDKQTVTLPKDIETEKHVKEETKAETEKEIQIDVEMVVKTMAETDALTETKLSPEKPVPDLVSKPDDRLEKSESPTADVELSLTDRDEKTDDVVKGGISKEVTEKVPEDFTKISEKEIDETKDVIETESPVKSVVSVVDTPAPEISKIPKVEEDVTKSIERVTTESIPVSHREILERLDMPDEQTVTLPKDIETEKHVEEETKPKTEKEIQKDVEMVVKTMPETDALTETKLSPEKSIPTLVLKPEDRLEKSESPIADVELSLKDKDKKTDDTIKGEISKEVTVKVPEDFTKLSEKEIDETKDVIEMESPVKSVVSVVDTPAPEISKIPKVEEDVTKSIERVTTESIPVSHKEILERLDMAVEQTVTLPKDIETEKHVEEETKPKTEKEIQKDVEMVVKTMPETDALTETKLSPEKSIPTLVLKPEDRLEKSESPIADVELSLKDKDKKTDDTIKGDISKEVTIMVPKDIITISEKEIDETRDVIETESPVKSVVSVVDTPAPEISKIPKVEEDVTKSIERVTTESIPVSHKEILERLDMAKRNTKDVEMVVKTMPETDALTETKLSPEKSIPTLVLKPEDRLEKSESPIADVELSLKDKDKKTDDTIKGEISKEVTVKVPEDFTKLSEKEIDETKDVIEMESPVKSVVSVVDTPAPEISKIPKVEEDVTKSIERVTTESIPVSHKEILERLDMAVEQTVTLPKDIETEKHVEKETKPKTEKEIQKDVEMVVKTMPETDALTETKLSPEKSIPTLVLKPEDRLEKSESPIADVELSLKDKDKKTDDTIKGDISKEVTIMVPKDIITISEKEIDETRDVIETESPVKSVVSVVDTPAPEISKIPKVEEDVTKSIERVTTESIPVSHKEILERLDMPVEQTVTLPKDIETEKHVEEETKPKTEKEIQKDVEMVVKTMPETDSLTETKLSPEKSIPTLVLKPEDRLEKSESPIADVELSLKDKDKKTDDTIKGDISKEVTIMVPKDIITISEKEIDETRDVIETESPVKSVVSVVDTPAPEISKIPKVEEDVTKSIERVTTESIPVSHKEILERLDMAVEQTVTLPKDIETEKHVEEKTKPKTEKEIQKYVEMVVKTMPETDALTETKLSPEKSIPTLVPKPEDRLEKSELPTADVELSLTDEDKKIDDTMKGEISKEVTVKVPEDFTKLSEKKIEETKDLVEVEPLVSVVDTPVIGMWKTSKVEEDITKFTESATTESVPVSDKINLERLDMLGKETVTLHKDHETEEHFKEETKAEMVKEIQNDLEMVVKTMPETDAFTTKTSAKETPKPERIQEISKSIDAVAIKDLHVSSREIDRETVMQEQRKITLSKDLDSKKEIKPVPEKSLTTVIQAEDKTLPDIDALTETKSSPEKSATLVSESLDKAFEKSDETCRVDRISDQIERTSRILFNSDEIDSEELTKVLKKFFVTENISVVTDTKETTEIVNGITLQKKSIITITKETLKHIVSFEKVTKITTETTTKIIKPNGRIETLSDIKISVSDSEHESLAEELTEYYMVGLPNIISKINKEIIMENDLYITKTITTTIRKRLFLNNTSNTKKLRTTVTKITINEHPSGATDSYTIEKTFAVNVDSNLSQFYINQFEVYDEIIEGTSMKTDVEEKQFEDNGVVIKRTITTKTVRETLLISLRNVKLLRTTIEITTQDNYPDGSSKIAQEQTVTTKPIDALDSFKIDVQSGLTGILSHEDSSEDVSRDMSLEEKHSFEGTEKELSQMTLEKEKDYSEKLSLSSAVQHDKTKMEVPTEDSSEESPSKGTKPDSDAKRGYVLPDIFKEVELPSVDDSSIVSDVKNLKPLVHDIATLSKEEIPYSDGSDSGVHSIVTDSEQLILESQSQKSFRDEDTYVMMEKLQKVFSSEEPVQQGIKTEDMSSFAFSLDRVSTPPTVPVSPLPKTPSGSQEIKSSEGMQSEITYDKVNGAEEVITKIVHVGDDVLTQKISTSTEKLPKTVKSSFTDSESDADIIHLMETVGKIKTETDTVTKVIKEGQNVVTQTITTVTTKEVISRDDGTPQNIKTTIETTTLSKSSDGSTKTTKDTQTLLTECSSSLKSTSRLELYAKEESDGSVGYSETSDKIEKAEPVSGDQKPVTHSELSTKEHMNVEHITFDTSTSDTEDNIEDTTIDTDVTKRIIKENGIDVVETITTVTKKETVKVSDTKKIIKTTVETETTLERPNGSKDIQRNVEVKTEEIIEDDQIDIETLLSKFVVEGEPQESETVENIEVEIKNILIQREIVTKIVKTVYSCDTRKKLKTVTTVTTTDRYPDGSSEIKIETSTSINDIIENDMLIDGLSEYTILENKSISTDVQEKIINKKGNDILQKITITTTKELLRAADVPGKKIKTTTETVTETRMPDGIIELTKDIKVSISDYNEESDSNKLEGYKILGEPEINTSTNTEIIKENDVVIQRTITTTTIKETFENSVTNSKKSKITVRTEIQDKYPDGTIISKTSETVSISDIDSKRLLTSDLDFETDDSYMDENETIEDTSVETDVKEIVEQGHIKIKRTITTKTKRDTLTSLDENVKRVRTTVETTTVDEYPDGSTETTKDVKITISEFQKTSDSDLQAALQGLKPTGKVKNTVNTTSNTIVDNGETIEQKITIYVTKEELKHIESEEIAVKTVTETITESTKQDGSVETTKDVRTQITYLPLGTGLDDWSPEELEEIEKQPIEKEHKPIGPDLPFTKQAESQQDESKPSKTKQKSPIGEITTDTETYTKVIKEGDNEITQTVTVVTTKEVISPEKIKVTVETTTVSKGSDGVVKTTKSTKTTISEVREEFEEIIDTGESEKSFSKYSSKTCDLHSSSAASDEMDHQGISSPPSDISSGQGSRAATHVWGTESSGMYYSDDEGPGSPSSTKSQLAHSPAHSNLSFEMDSTKVVQQTEEPICGEQHIKYQTSSSECTGLPEDYSRLTEIKKETLVQEKSTMKLTKEFLLQEKDHSSSVKTSDATFLKEADEHFQKAIEEHKKVSGPEVISNVTAKYEFDKHSKSSSKFESMETKDENLMILKDIKSELKKCSESSKSTSKASSSTSSSKSEEKIETRYLSDSKNDKVKDPIESWGKPLGLPSPVQPNNQSDGKSTPKKQMLNSTVLNKNKINQEKSKDARNAKPSESPSKKKNPAPVYLDLTYVPHHGNSYYSAVEFFKRVRARYYVFSGTEPSKEIYNALLDAKKTWEDKDLEVTIIPTYDTDVLGYWVTENEEALEKYKIDLSPSASRCTINLQDHETSCAAYRLEF</sequence>
<feature type="region of interest" description="Disordered" evidence="1">
    <location>
        <begin position="897"/>
        <end position="936"/>
    </location>
</feature>
<feature type="compositionally biased region" description="Basic and acidic residues" evidence="1">
    <location>
        <begin position="1227"/>
        <end position="1244"/>
    </location>
</feature>
<feature type="compositionally biased region" description="Basic and acidic residues" evidence="1">
    <location>
        <begin position="909"/>
        <end position="930"/>
    </location>
</feature>
<feature type="region of interest" description="Disordered" evidence="1">
    <location>
        <begin position="3573"/>
        <end position="3605"/>
    </location>
</feature>
<dbReference type="EMBL" id="BGZK01000100">
    <property type="protein sequence ID" value="GBP18728.1"/>
    <property type="molecule type" value="Genomic_DNA"/>
</dbReference>
<feature type="compositionally biased region" description="Basic and acidic residues" evidence="1">
    <location>
        <begin position="1925"/>
        <end position="1935"/>
    </location>
</feature>
<feature type="region of interest" description="Disordered" evidence="1">
    <location>
        <begin position="2266"/>
        <end position="2296"/>
    </location>
</feature>
<feature type="compositionally biased region" description="Basic and acidic residues" evidence="1">
    <location>
        <begin position="4178"/>
        <end position="4218"/>
    </location>
</feature>
<feature type="compositionally biased region" description="Basic and acidic residues" evidence="1">
    <location>
        <begin position="5158"/>
        <end position="5168"/>
    </location>
</feature>
<feature type="compositionally biased region" description="Basic and acidic residues" evidence="1">
    <location>
        <begin position="2664"/>
        <end position="2683"/>
    </location>
</feature>